<evidence type="ECO:0000256" key="3">
    <source>
        <dbReference type="ARBA" id="ARBA00022692"/>
    </source>
</evidence>
<evidence type="ECO:0000259" key="7">
    <source>
        <dbReference type="Pfam" id="PF13396"/>
    </source>
</evidence>
<reference evidence="9" key="1">
    <citation type="submission" date="2017-02" db="EMBL/GenBank/DDBJ databases">
        <authorList>
            <person name="Varghese N."/>
            <person name="Submissions S."/>
        </authorList>
    </citation>
    <scope>NUCLEOTIDE SEQUENCE [LARGE SCALE GENOMIC DNA]</scope>
    <source>
        <strain evidence="9">DSM 22385</strain>
    </source>
</reference>
<dbReference type="InterPro" id="IPR027379">
    <property type="entry name" value="CLS_N"/>
</dbReference>
<dbReference type="Pfam" id="PF13396">
    <property type="entry name" value="PLDc_N"/>
    <property type="match status" value="1"/>
</dbReference>
<keyword evidence="9" id="KW-1185">Reference proteome</keyword>
<evidence type="ECO:0000256" key="4">
    <source>
        <dbReference type="ARBA" id="ARBA00022989"/>
    </source>
</evidence>
<evidence type="ECO:0000256" key="1">
    <source>
        <dbReference type="ARBA" id="ARBA00004651"/>
    </source>
</evidence>
<keyword evidence="4 6" id="KW-1133">Transmembrane helix</keyword>
<organism evidence="8 9">
    <name type="scientific">Daejeonella lutea</name>
    <dbReference type="NCBI Taxonomy" id="572036"/>
    <lineage>
        <taxon>Bacteria</taxon>
        <taxon>Pseudomonadati</taxon>
        <taxon>Bacteroidota</taxon>
        <taxon>Sphingobacteriia</taxon>
        <taxon>Sphingobacteriales</taxon>
        <taxon>Sphingobacteriaceae</taxon>
        <taxon>Daejeonella</taxon>
    </lineage>
</organism>
<feature type="transmembrane region" description="Helical" evidence="6">
    <location>
        <begin position="47"/>
        <end position="67"/>
    </location>
</feature>
<evidence type="ECO:0000256" key="2">
    <source>
        <dbReference type="ARBA" id="ARBA00022475"/>
    </source>
</evidence>
<dbReference type="EMBL" id="FUYR01000002">
    <property type="protein sequence ID" value="SKB69358.1"/>
    <property type="molecule type" value="Genomic_DNA"/>
</dbReference>
<accession>A0A1T5DC95</accession>
<evidence type="ECO:0000256" key="6">
    <source>
        <dbReference type="SAM" id="Phobius"/>
    </source>
</evidence>
<keyword evidence="3 6" id="KW-0812">Transmembrane</keyword>
<keyword evidence="5 6" id="KW-0472">Membrane</keyword>
<dbReference type="RefSeq" id="WP_079702806.1">
    <property type="nucleotide sequence ID" value="NZ_FUYR01000002.1"/>
</dbReference>
<evidence type="ECO:0000313" key="9">
    <source>
        <dbReference type="Proteomes" id="UP000189981"/>
    </source>
</evidence>
<feature type="transmembrane region" description="Helical" evidence="6">
    <location>
        <begin position="14"/>
        <end position="35"/>
    </location>
</feature>
<feature type="domain" description="Cardiolipin synthase N-terminal" evidence="7">
    <location>
        <begin position="26"/>
        <end position="69"/>
    </location>
</feature>
<gene>
    <name evidence="8" type="ORF">SAMN05661099_2290</name>
</gene>
<evidence type="ECO:0000313" key="8">
    <source>
        <dbReference type="EMBL" id="SKB69358.1"/>
    </source>
</evidence>
<dbReference type="GO" id="GO:0005886">
    <property type="term" value="C:plasma membrane"/>
    <property type="evidence" value="ECO:0007669"/>
    <property type="project" value="UniProtKB-SubCell"/>
</dbReference>
<evidence type="ECO:0000256" key="5">
    <source>
        <dbReference type="ARBA" id="ARBA00023136"/>
    </source>
</evidence>
<proteinExistence type="predicted"/>
<name>A0A1T5DC95_9SPHI</name>
<dbReference type="STRING" id="572036.SAMN05661099_2290"/>
<dbReference type="OrthoDB" id="1123412at2"/>
<keyword evidence="2" id="KW-1003">Cell membrane</keyword>
<dbReference type="Proteomes" id="UP000189981">
    <property type="component" value="Unassembled WGS sequence"/>
</dbReference>
<sequence length="77" mass="8470">MENLLYLGLGGAEIILILVAGGIPLILTLYCLIDIMRSTFSDSVNKILWVIIVLLAPLIGSILYLVWGRSQKARLQS</sequence>
<comment type="subcellular location">
    <subcellularLocation>
        <location evidence="1">Cell membrane</location>
        <topology evidence="1">Multi-pass membrane protein</topology>
    </subcellularLocation>
</comment>
<dbReference type="AlphaFoldDB" id="A0A1T5DC95"/>
<protein>
    <submittedName>
        <fullName evidence="8">Phospholipase_D-nuclease N-terminal</fullName>
    </submittedName>
</protein>